<feature type="compositionally biased region" description="Acidic residues" evidence="13">
    <location>
        <begin position="656"/>
        <end position="666"/>
    </location>
</feature>
<dbReference type="PROSITE" id="PS00808">
    <property type="entry name" value="ADP_GLC_PYROPHOSPH_1"/>
    <property type="match status" value="1"/>
</dbReference>
<feature type="compositionally biased region" description="Low complexity" evidence="13">
    <location>
        <begin position="721"/>
        <end position="740"/>
    </location>
</feature>
<evidence type="ECO:0000256" key="9">
    <source>
        <dbReference type="ARBA" id="ARBA00022840"/>
    </source>
</evidence>
<dbReference type="FunFam" id="3.90.550.10:FF:000030">
    <property type="entry name" value="Glucose-1-phosphate adenylyltransferase"/>
    <property type="match status" value="1"/>
</dbReference>
<dbReference type="NCBIfam" id="NF002772">
    <property type="entry name" value="PRK02862.1"/>
    <property type="match status" value="1"/>
</dbReference>
<evidence type="ECO:0000256" key="13">
    <source>
        <dbReference type="SAM" id="MobiDB-lite"/>
    </source>
</evidence>
<feature type="region of interest" description="Disordered" evidence="13">
    <location>
        <begin position="686"/>
        <end position="779"/>
    </location>
</feature>
<dbReference type="InterPro" id="IPR013083">
    <property type="entry name" value="Znf_RING/FYVE/PHD"/>
</dbReference>
<keyword evidence="10 12" id="KW-0750">Starch biosynthesis</keyword>
<feature type="compositionally biased region" description="Low complexity" evidence="13">
    <location>
        <begin position="643"/>
        <end position="652"/>
    </location>
</feature>
<feature type="compositionally biased region" description="Polar residues" evidence="13">
    <location>
        <begin position="710"/>
        <end position="720"/>
    </location>
</feature>
<dbReference type="InterPro" id="IPR005836">
    <property type="entry name" value="ADP_Glu_pyroP_CS"/>
</dbReference>
<dbReference type="Gene3D" id="3.90.550.10">
    <property type="entry name" value="Spore Coat Polysaccharide Biosynthesis Protein SpsA, Chain A"/>
    <property type="match status" value="1"/>
</dbReference>
<comment type="pathway">
    <text evidence="2 12">Glycan biosynthesis; starch biosynthesis.</text>
</comment>
<dbReference type="GO" id="GO:0019252">
    <property type="term" value="P:starch biosynthetic process"/>
    <property type="evidence" value="ECO:0007669"/>
    <property type="project" value="UniProtKB-UniPathway"/>
</dbReference>
<comment type="catalytic activity">
    <reaction evidence="1 12">
        <text>alpha-D-glucose 1-phosphate + ATP + H(+) = ADP-alpha-D-glucose + diphosphate</text>
        <dbReference type="Rhea" id="RHEA:12120"/>
        <dbReference type="ChEBI" id="CHEBI:15378"/>
        <dbReference type="ChEBI" id="CHEBI:30616"/>
        <dbReference type="ChEBI" id="CHEBI:33019"/>
        <dbReference type="ChEBI" id="CHEBI:57498"/>
        <dbReference type="ChEBI" id="CHEBI:58601"/>
        <dbReference type="EC" id="2.7.7.27"/>
    </reaction>
</comment>
<evidence type="ECO:0000256" key="8">
    <source>
        <dbReference type="ARBA" id="ARBA00022741"/>
    </source>
</evidence>
<organism evidence="15 16">
    <name type="scientific">Coptis chinensis</name>
    <dbReference type="NCBI Taxonomy" id="261450"/>
    <lineage>
        <taxon>Eukaryota</taxon>
        <taxon>Viridiplantae</taxon>
        <taxon>Streptophyta</taxon>
        <taxon>Embryophyta</taxon>
        <taxon>Tracheophyta</taxon>
        <taxon>Spermatophyta</taxon>
        <taxon>Magnoliopsida</taxon>
        <taxon>Ranunculales</taxon>
        <taxon>Ranunculaceae</taxon>
        <taxon>Coptidoideae</taxon>
        <taxon>Coptis</taxon>
    </lineage>
</organism>
<keyword evidence="7 12" id="KW-0548">Nucleotidyltransferase</keyword>
<proteinExistence type="inferred from homology"/>
<evidence type="ECO:0000256" key="10">
    <source>
        <dbReference type="ARBA" id="ARBA00022922"/>
    </source>
</evidence>
<evidence type="ECO:0000256" key="4">
    <source>
        <dbReference type="ARBA" id="ARBA00012460"/>
    </source>
</evidence>
<keyword evidence="9 12" id="KW-0067">ATP-binding</keyword>
<feature type="compositionally biased region" description="Basic residues" evidence="13">
    <location>
        <begin position="686"/>
        <end position="698"/>
    </location>
</feature>
<keyword evidence="8 12" id="KW-0547">Nucleotide-binding</keyword>
<keyword evidence="5" id="KW-0021">Allosteric enzyme</keyword>
<keyword evidence="6 12" id="KW-0808">Transferase</keyword>
<dbReference type="Pfam" id="PF13639">
    <property type="entry name" value="zf-RING_2"/>
    <property type="match status" value="1"/>
</dbReference>
<keyword evidence="11" id="KW-0863">Zinc-finger</keyword>
<keyword evidence="11" id="KW-0479">Metal-binding</keyword>
<dbReference type="GO" id="GO:0008270">
    <property type="term" value="F:zinc ion binding"/>
    <property type="evidence" value="ECO:0007669"/>
    <property type="project" value="UniProtKB-KW"/>
</dbReference>
<dbReference type="Gene3D" id="2.160.10.10">
    <property type="entry name" value="Hexapeptide repeat proteins"/>
    <property type="match status" value="1"/>
</dbReference>
<dbReference type="PROSITE" id="PS00810">
    <property type="entry name" value="ADP_GLC_PYROPHOSPH_3"/>
    <property type="match status" value="1"/>
</dbReference>
<dbReference type="NCBIfam" id="TIGR02091">
    <property type="entry name" value="glgC"/>
    <property type="match status" value="1"/>
</dbReference>
<dbReference type="GO" id="GO:0005978">
    <property type="term" value="P:glycogen biosynthetic process"/>
    <property type="evidence" value="ECO:0007669"/>
    <property type="project" value="InterPro"/>
</dbReference>
<dbReference type="EMBL" id="JADFTS010000005">
    <property type="protein sequence ID" value="KAF9605477.1"/>
    <property type="molecule type" value="Genomic_DNA"/>
</dbReference>
<keyword evidence="12" id="KW-0150">Chloroplast</keyword>
<name>A0A835HW42_9MAGN</name>
<evidence type="ECO:0000256" key="6">
    <source>
        <dbReference type="ARBA" id="ARBA00022679"/>
    </source>
</evidence>
<comment type="caution">
    <text evidence="15">The sequence shown here is derived from an EMBL/GenBank/DDBJ whole genome shotgun (WGS) entry which is preliminary data.</text>
</comment>
<protein>
    <recommendedName>
        <fullName evidence="4 12">Glucose-1-phosphate adenylyltransferase</fullName>
        <ecNumber evidence="4 12">2.7.7.27</ecNumber>
    </recommendedName>
    <alternativeName>
        <fullName evidence="12">ADP-glucose pyrophosphorylase</fullName>
    </alternativeName>
</protein>
<dbReference type="InterPro" id="IPR001841">
    <property type="entry name" value="Znf_RING"/>
</dbReference>
<evidence type="ECO:0000256" key="2">
    <source>
        <dbReference type="ARBA" id="ARBA00004727"/>
    </source>
</evidence>
<dbReference type="CDD" id="cd02508">
    <property type="entry name" value="ADP_Glucose_PP"/>
    <property type="match status" value="1"/>
</dbReference>
<dbReference type="GO" id="GO:0005524">
    <property type="term" value="F:ATP binding"/>
    <property type="evidence" value="ECO:0007669"/>
    <property type="project" value="UniProtKB-KW"/>
</dbReference>
<evidence type="ECO:0000313" key="15">
    <source>
        <dbReference type="EMBL" id="KAF9605477.1"/>
    </source>
</evidence>
<feature type="compositionally biased region" description="Low complexity" evidence="13">
    <location>
        <begin position="917"/>
        <end position="928"/>
    </location>
</feature>
<dbReference type="GO" id="GO:0008878">
    <property type="term" value="F:glucose-1-phosphate adenylyltransferase activity"/>
    <property type="evidence" value="ECO:0007669"/>
    <property type="project" value="UniProtKB-EC"/>
</dbReference>
<gene>
    <name evidence="15" type="ORF">IFM89_017496</name>
</gene>
<evidence type="ECO:0000259" key="14">
    <source>
        <dbReference type="PROSITE" id="PS50089"/>
    </source>
</evidence>
<evidence type="ECO:0000256" key="3">
    <source>
        <dbReference type="ARBA" id="ARBA00010443"/>
    </source>
</evidence>
<dbReference type="SMART" id="SM00184">
    <property type="entry name" value="RING"/>
    <property type="match status" value="1"/>
</dbReference>
<comment type="subunit">
    <text evidence="12">Heterotetramer.</text>
</comment>
<dbReference type="InterPro" id="IPR011004">
    <property type="entry name" value="Trimer_LpxA-like_sf"/>
</dbReference>
<reference evidence="15 16" key="1">
    <citation type="submission" date="2020-10" db="EMBL/GenBank/DDBJ databases">
        <title>The Coptis chinensis genome and diversification of protoberbering-type alkaloids.</title>
        <authorList>
            <person name="Wang B."/>
            <person name="Shu S."/>
            <person name="Song C."/>
            <person name="Liu Y."/>
        </authorList>
    </citation>
    <scope>NUCLEOTIDE SEQUENCE [LARGE SCALE GENOMIC DNA]</scope>
    <source>
        <strain evidence="15">HL-2020</strain>
        <tissue evidence="15">Leaf</tissue>
    </source>
</reference>
<dbReference type="Gene3D" id="3.30.40.10">
    <property type="entry name" value="Zinc/RING finger domain, C3HC4 (zinc finger)"/>
    <property type="match status" value="1"/>
</dbReference>
<dbReference type="SUPFAM" id="SSF57850">
    <property type="entry name" value="RING/U-box"/>
    <property type="match status" value="1"/>
</dbReference>
<dbReference type="PANTHER" id="PTHR43523">
    <property type="entry name" value="GLUCOSE-1-PHOSPHATE ADENYLYLTRANSFERASE-RELATED"/>
    <property type="match status" value="1"/>
</dbReference>
<feature type="domain" description="RING-type" evidence="14">
    <location>
        <begin position="574"/>
        <end position="614"/>
    </location>
</feature>
<evidence type="ECO:0000256" key="5">
    <source>
        <dbReference type="ARBA" id="ARBA00022533"/>
    </source>
</evidence>
<dbReference type="PROSITE" id="PS50089">
    <property type="entry name" value="ZF_RING_2"/>
    <property type="match status" value="1"/>
</dbReference>
<keyword evidence="12" id="KW-0934">Plastid</keyword>
<dbReference type="Proteomes" id="UP000631114">
    <property type="component" value="Unassembled WGS sequence"/>
</dbReference>
<dbReference type="OrthoDB" id="1733332at2759"/>
<comment type="subcellular location">
    <subcellularLocation>
        <location evidence="12">Plastid</location>
        <location evidence="12">Chloroplast</location>
    </subcellularLocation>
</comment>
<evidence type="ECO:0000256" key="12">
    <source>
        <dbReference type="RuleBase" id="RU362093"/>
    </source>
</evidence>
<feature type="region of interest" description="Disordered" evidence="13">
    <location>
        <begin position="640"/>
        <end position="666"/>
    </location>
</feature>
<comment type="similarity">
    <text evidence="3 12">Belongs to the bacterial/plant glucose-1-phosphate adenylyltransferase family.</text>
</comment>
<evidence type="ECO:0000313" key="16">
    <source>
        <dbReference type="Proteomes" id="UP000631114"/>
    </source>
</evidence>
<dbReference type="InterPro" id="IPR005835">
    <property type="entry name" value="NTP_transferase_dom"/>
</dbReference>
<evidence type="ECO:0000256" key="1">
    <source>
        <dbReference type="ARBA" id="ARBA00000956"/>
    </source>
</evidence>
<dbReference type="InterPro" id="IPR029044">
    <property type="entry name" value="Nucleotide-diphossugar_trans"/>
</dbReference>
<dbReference type="InterPro" id="IPR011831">
    <property type="entry name" value="ADP-Glc_PPase"/>
</dbReference>
<dbReference type="PROSITE" id="PS00809">
    <property type="entry name" value="ADP_GLC_PYROPHOSPH_2"/>
    <property type="match status" value="1"/>
</dbReference>
<dbReference type="CDD" id="cd04651">
    <property type="entry name" value="LbH_G1P_AT_C"/>
    <property type="match status" value="1"/>
</dbReference>
<accession>A0A835HW42</accession>
<evidence type="ECO:0000256" key="11">
    <source>
        <dbReference type="PROSITE-ProRule" id="PRU00175"/>
    </source>
</evidence>
<feature type="compositionally biased region" description="Polar residues" evidence="13">
    <location>
        <begin position="879"/>
        <end position="903"/>
    </location>
</feature>
<keyword evidence="11" id="KW-0862">Zinc</keyword>
<dbReference type="AlphaFoldDB" id="A0A835HW42"/>
<feature type="region of interest" description="Disordered" evidence="13">
    <location>
        <begin position="873"/>
        <end position="938"/>
    </location>
</feature>
<keyword evidence="16" id="KW-1185">Reference proteome</keyword>
<dbReference type="SUPFAM" id="SSF51161">
    <property type="entry name" value="Trimeric LpxA-like enzymes"/>
    <property type="match status" value="1"/>
</dbReference>
<evidence type="ECO:0000256" key="7">
    <source>
        <dbReference type="ARBA" id="ARBA00022695"/>
    </source>
</evidence>
<dbReference type="SUPFAM" id="SSF53448">
    <property type="entry name" value="Nucleotide-diphospho-sugar transferases"/>
    <property type="match status" value="1"/>
</dbReference>
<dbReference type="EC" id="2.7.7.27" evidence="4 12"/>
<comment type="function">
    <text evidence="12">This protein plays a role in synthesis of starch. It catalyzes the synthesis of the activated glycosyl donor, ADP-glucose from Glc-1-P and ATP.</text>
</comment>
<dbReference type="GO" id="GO:0009507">
    <property type="term" value="C:chloroplast"/>
    <property type="evidence" value="ECO:0007669"/>
    <property type="project" value="UniProtKB-SubCell"/>
</dbReference>
<dbReference type="PANTHER" id="PTHR43523:SF12">
    <property type="entry name" value="GLUCOSE-1-PHOSPHATE ADENYLYLTRANSFERASE LARGE SUBUNIT 1, CHLOROPLASTIC-RELATED"/>
    <property type="match status" value="1"/>
</dbReference>
<dbReference type="UniPathway" id="UPA00152"/>
<dbReference type="Pfam" id="PF25247">
    <property type="entry name" value="LbH_GLGC"/>
    <property type="match status" value="1"/>
</dbReference>
<dbReference type="Pfam" id="PF00483">
    <property type="entry name" value="NTP_transferase"/>
    <property type="match status" value="1"/>
</dbReference>
<sequence>MALPMDGGISLSTTTGLAGRNGRLGKFSNGELMGKKLLNLSQLHHSKASGNSNGRFVCMSVLTNNVAAETKLRDLDLERRDPRTVAAIILGGGAGTRLFPLTKRRAKPAVPIGGAYRLIDVPMSNCINSGINKIYILTQYNSASLNRHLARAYNFGNGISFGDGFVEALAATQTPGEMGKQWFQGTADAVRQFHWLFEDARSREIEDIIILSGDHLYRMDYMDFIQNHRESGADITLSCLPMDDSRASDFGLMKIDSKGRVLSFSEKPKGNNLKAMEVDTTVLGLSREEAKKKPYIASMGVYVFKKEILLNLLRWRFPTANDFGSEIIPASANEFFIKAYLFNDYWEDIGTIKSFFEANLALTSQTSSFSFYDAAKPMYTSRRNLPPSQIDKSKIIDSIVSHGSFLNNCIVEHSVVGIRSRINSSVYLKDTVMLGADYYETDEEVAALLTEGRVPLGIGENSKVSGCIIDKNARIGKNVVIANSEGIQEADRSSEGFYIRSGITIVLKNSTIKDGPSAKLPFIDFEGAHTVSLPLAQEIATSNSLTPIFISPSSSSNYRHDFIFEEEEEDEDMCSICLEPFSSNDPATVTNCKHDYHLQCILEWSQRSKECPICWQLLVLKDPASQELLAAVGIERNARGRRTSSSSSAFARIPSEDSDSDDLSYAEDSDFNEHIMQHLTAAALSRARHFSRRQRHRSSGMDPSRFHVFSASSDNSNIQQTYTTTSVESHSSSNPTSPDSDTQRDIESTDIGFQPTTYVLSPPVDTGSNIRDDRHSPLRPGYPLRLLNLALRVFASHTLPGSPQRSRPSELLSFSETLKSKFSAASARYKESLTKSTRGFKEKLLARNNSVKELSKEVQREVSAGIAGVARMVERLDPTSKNSGNSSPVSGRAEGTSNVSQNGKGVIKLPDAVNLESTHGTSSNSHTHIPGSLSSSTGRVEVTRVKDVLRFHGDEI</sequence>